<proteinExistence type="predicted"/>
<dbReference type="AlphaFoldDB" id="A0A644WYS3"/>
<reference evidence="2" key="1">
    <citation type="submission" date="2019-08" db="EMBL/GenBank/DDBJ databases">
        <authorList>
            <person name="Kucharzyk K."/>
            <person name="Murdoch R.W."/>
            <person name="Higgins S."/>
            <person name="Loffler F."/>
        </authorList>
    </citation>
    <scope>NUCLEOTIDE SEQUENCE</scope>
</reference>
<dbReference type="Gene3D" id="3.30.2310.20">
    <property type="entry name" value="RelE-like"/>
    <property type="match status" value="1"/>
</dbReference>
<dbReference type="InterPro" id="IPR035093">
    <property type="entry name" value="RelE/ParE_toxin_dom_sf"/>
</dbReference>
<evidence type="ECO:0000256" key="1">
    <source>
        <dbReference type="ARBA" id="ARBA00022649"/>
    </source>
</evidence>
<dbReference type="SUPFAM" id="SSF143011">
    <property type="entry name" value="RelE-like"/>
    <property type="match status" value="1"/>
</dbReference>
<dbReference type="PANTHER" id="PTHR35601:SF1">
    <property type="entry name" value="TOXIN RELE"/>
    <property type="match status" value="1"/>
</dbReference>
<keyword evidence="1" id="KW-1277">Toxin-antitoxin system</keyword>
<evidence type="ECO:0000313" key="2">
    <source>
        <dbReference type="EMBL" id="MPM07193.1"/>
    </source>
</evidence>
<dbReference type="EMBL" id="VSSQ01001309">
    <property type="protein sequence ID" value="MPM07193.1"/>
    <property type="molecule type" value="Genomic_DNA"/>
</dbReference>
<protein>
    <recommendedName>
        <fullName evidence="3">Type II toxin-antitoxin system RelE/ParE family toxin</fullName>
    </recommendedName>
</protein>
<dbReference type="Pfam" id="PF05016">
    <property type="entry name" value="ParE_toxin"/>
    <property type="match status" value="1"/>
</dbReference>
<dbReference type="PANTHER" id="PTHR35601">
    <property type="entry name" value="TOXIN RELE"/>
    <property type="match status" value="1"/>
</dbReference>
<accession>A0A644WYS3</accession>
<gene>
    <name evidence="2" type="ORF">SDC9_53499</name>
</gene>
<organism evidence="2">
    <name type="scientific">bioreactor metagenome</name>
    <dbReference type="NCBI Taxonomy" id="1076179"/>
    <lineage>
        <taxon>unclassified sequences</taxon>
        <taxon>metagenomes</taxon>
        <taxon>ecological metagenomes</taxon>
    </lineage>
</organism>
<dbReference type="InterPro" id="IPR007712">
    <property type="entry name" value="RelE/ParE_toxin"/>
</dbReference>
<name>A0A644WYS3_9ZZZZ</name>
<sequence length="92" mass="10333">MGWRIELSCRAGKQLAAIDAPEALRIVRYLSELEKLESPRSRGKGLTADLSGLWRYRVGAWGVLCRIEDGRLLAPVVEFGQRRRCGTIMTSD</sequence>
<evidence type="ECO:0008006" key="3">
    <source>
        <dbReference type="Google" id="ProtNLM"/>
    </source>
</evidence>
<comment type="caution">
    <text evidence="2">The sequence shown here is derived from an EMBL/GenBank/DDBJ whole genome shotgun (WGS) entry which is preliminary data.</text>
</comment>